<dbReference type="EnsemblPlants" id="TuG1812G0700001390.01.T01">
    <property type="protein sequence ID" value="TuG1812G0700001390.01.T01"/>
    <property type="gene ID" value="TuG1812G0700001390.01"/>
</dbReference>
<protein>
    <recommendedName>
        <fullName evidence="1">Reverse transcriptase zinc-binding domain-containing protein</fullName>
    </recommendedName>
</protein>
<dbReference type="Gramene" id="TuG1812G0700001390.01.T01">
    <property type="protein sequence ID" value="TuG1812G0700001390.01.T01"/>
    <property type="gene ID" value="TuG1812G0700001390.01"/>
</dbReference>
<name>A0A8R7V414_TRIUA</name>
<dbReference type="Proteomes" id="UP000015106">
    <property type="component" value="Chromosome 7"/>
</dbReference>
<dbReference type="InterPro" id="IPR026960">
    <property type="entry name" value="RVT-Znf"/>
</dbReference>
<evidence type="ECO:0000313" key="2">
    <source>
        <dbReference type="EnsemblPlants" id="TuG1812G0700001390.01.T01"/>
    </source>
</evidence>
<evidence type="ECO:0000313" key="3">
    <source>
        <dbReference type="Proteomes" id="UP000015106"/>
    </source>
</evidence>
<accession>A0A8R7V414</accession>
<evidence type="ECO:0000259" key="1">
    <source>
        <dbReference type="Pfam" id="PF13966"/>
    </source>
</evidence>
<reference evidence="2" key="2">
    <citation type="submission" date="2018-03" db="EMBL/GenBank/DDBJ databases">
        <title>The Triticum urartu genome reveals the dynamic nature of wheat genome evolution.</title>
        <authorList>
            <person name="Ling H."/>
            <person name="Ma B."/>
            <person name="Shi X."/>
            <person name="Liu H."/>
            <person name="Dong L."/>
            <person name="Sun H."/>
            <person name="Cao Y."/>
            <person name="Gao Q."/>
            <person name="Zheng S."/>
            <person name="Li Y."/>
            <person name="Yu Y."/>
            <person name="Du H."/>
            <person name="Qi M."/>
            <person name="Li Y."/>
            <person name="Yu H."/>
            <person name="Cui Y."/>
            <person name="Wang N."/>
            <person name="Chen C."/>
            <person name="Wu H."/>
            <person name="Zhao Y."/>
            <person name="Zhang J."/>
            <person name="Li Y."/>
            <person name="Zhou W."/>
            <person name="Zhang B."/>
            <person name="Hu W."/>
            <person name="Eijk M."/>
            <person name="Tang J."/>
            <person name="Witsenboer H."/>
            <person name="Zhao S."/>
            <person name="Li Z."/>
            <person name="Zhang A."/>
            <person name="Wang D."/>
            <person name="Liang C."/>
        </authorList>
    </citation>
    <scope>NUCLEOTIDE SEQUENCE [LARGE SCALE GENOMIC DNA]</scope>
    <source>
        <strain evidence="2">cv. G1812</strain>
    </source>
</reference>
<dbReference type="PANTHER" id="PTHR33116">
    <property type="entry name" value="REVERSE TRANSCRIPTASE ZINC-BINDING DOMAIN-CONTAINING PROTEIN-RELATED-RELATED"/>
    <property type="match status" value="1"/>
</dbReference>
<organism evidence="2 3">
    <name type="scientific">Triticum urartu</name>
    <name type="common">Red wild einkorn</name>
    <name type="synonym">Crithodium urartu</name>
    <dbReference type="NCBI Taxonomy" id="4572"/>
    <lineage>
        <taxon>Eukaryota</taxon>
        <taxon>Viridiplantae</taxon>
        <taxon>Streptophyta</taxon>
        <taxon>Embryophyta</taxon>
        <taxon>Tracheophyta</taxon>
        <taxon>Spermatophyta</taxon>
        <taxon>Magnoliopsida</taxon>
        <taxon>Liliopsida</taxon>
        <taxon>Poales</taxon>
        <taxon>Poaceae</taxon>
        <taxon>BOP clade</taxon>
        <taxon>Pooideae</taxon>
        <taxon>Triticodae</taxon>
        <taxon>Triticeae</taxon>
        <taxon>Triticinae</taxon>
        <taxon>Triticum</taxon>
    </lineage>
</organism>
<dbReference type="PANTHER" id="PTHR33116:SF78">
    <property type="entry name" value="OS12G0587133 PROTEIN"/>
    <property type="match status" value="1"/>
</dbReference>
<keyword evidence="3" id="KW-1185">Reference proteome</keyword>
<dbReference type="AlphaFoldDB" id="A0A8R7V414"/>
<dbReference type="Pfam" id="PF13966">
    <property type="entry name" value="zf-RVT"/>
    <property type="match status" value="1"/>
</dbReference>
<proteinExistence type="predicted"/>
<feature type="domain" description="Reverse transcriptase zinc-binding" evidence="1">
    <location>
        <begin position="225"/>
        <end position="308"/>
    </location>
</feature>
<sequence length="308" mass="35554">MADRLPALQARLLFRVGQLELLKTTPASMPIHAMATLDLPVKTIEAANKICRVFFWKGRRDVHGGHCMVAWHQVCTPKEYGGLGILNLRLLNTALRARWPWLMRTEHDRPWSEFNLQVSPDSLSIYKAATKCNLGNGEVALFWTDWWLEEGRIQDLMPNLFAVIKRRARKQTVRQAVVDGWWQDVSPNMGPQELSEFLQLVDRTHIRLLNVEDKLVWASENNGRYSARSAYRVFFAGRVEANGASQIWWSRAPATCKFFTWLAARERCWTADRLAHRHLPHPIARPFCDQSPETINHILFGCVFARQV</sequence>
<reference evidence="2" key="3">
    <citation type="submission" date="2022-06" db="UniProtKB">
        <authorList>
            <consortium name="EnsemblPlants"/>
        </authorList>
    </citation>
    <scope>IDENTIFICATION</scope>
</reference>
<reference evidence="3" key="1">
    <citation type="journal article" date="2013" name="Nature">
        <title>Draft genome of the wheat A-genome progenitor Triticum urartu.</title>
        <authorList>
            <person name="Ling H.Q."/>
            <person name="Zhao S."/>
            <person name="Liu D."/>
            <person name="Wang J."/>
            <person name="Sun H."/>
            <person name="Zhang C."/>
            <person name="Fan H."/>
            <person name="Li D."/>
            <person name="Dong L."/>
            <person name="Tao Y."/>
            <person name="Gao C."/>
            <person name="Wu H."/>
            <person name="Li Y."/>
            <person name="Cui Y."/>
            <person name="Guo X."/>
            <person name="Zheng S."/>
            <person name="Wang B."/>
            <person name="Yu K."/>
            <person name="Liang Q."/>
            <person name="Yang W."/>
            <person name="Lou X."/>
            <person name="Chen J."/>
            <person name="Feng M."/>
            <person name="Jian J."/>
            <person name="Zhang X."/>
            <person name="Luo G."/>
            <person name="Jiang Y."/>
            <person name="Liu J."/>
            <person name="Wang Z."/>
            <person name="Sha Y."/>
            <person name="Zhang B."/>
            <person name="Wu H."/>
            <person name="Tang D."/>
            <person name="Shen Q."/>
            <person name="Xue P."/>
            <person name="Zou S."/>
            <person name="Wang X."/>
            <person name="Liu X."/>
            <person name="Wang F."/>
            <person name="Yang Y."/>
            <person name="An X."/>
            <person name="Dong Z."/>
            <person name="Zhang K."/>
            <person name="Zhang X."/>
            <person name="Luo M.C."/>
            <person name="Dvorak J."/>
            <person name="Tong Y."/>
            <person name="Wang J."/>
            <person name="Yang H."/>
            <person name="Li Z."/>
            <person name="Wang D."/>
            <person name="Zhang A."/>
            <person name="Wang J."/>
        </authorList>
    </citation>
    <scope>NUCLEOTIDE SEQUENCE</scope>
    <source>
        <strain evidence="3">cv. G1812</strain>
    </source>
</reference>